<dbReference type="STRING" id="420953.SAMN05192543_104285"/>
<dbReference type="RefSeq" id="WP_091012078.1">
    <property type="nucleotide sequence ID" value="NZ_CP041743.1"/>
</dbReference>
<accession>A0A1I3L7R3</accession>
<keyword evidence="1" id="KW-0812">Transmembrane</keyword>
<name>A0A1I3L7R3_9BURK</name>
<keyword evidence="1" id="KW-0472">Membrane</keyword>
<organism evidence="2 3">
    <name type="scientific">Paraburkholderia megapolitana</name>
    <dbReference type="NCBI Taxonomy" id="420953"/>
    <lineage>
        <taxon>Bacteria</taxon>
        <taxon>Pseudomonadati</taxon>
        <taxon>Pseudomonadota</taxon>
        <taxon>Betaproteobacteria</taxon>
        <taxon>Burkholderiales</taxon>
        <taxon>Burkholderiaceae</taxon>
        <taxon>Paraburkholderia</taxon>
    </lineage>
</organism>
<evidence type="ECO:0000313" key="2">
    <source>
        <dbReference type="EMBL" id="SFI80771.1"/>
    </source>
</evidence>
<dbReference type="AlphaFoldDB" id="A0A1I3L7R3"/>
<evidence type="ECO:0000256" key="1">
    <source>
        <dbReference type="SAM" id="Phobius"/>
    </source>
</evidence>
<dbReference type="Proteomes" id="UP000199548">
    <property type="component" value="Unassembled WGS sequence"/>
</dbReference>
<feature type="transmembrane region" description="Helical" evidence="1">
    <location>
        <begin position="21"/>
        <end position="45"/>
    </location>
</feature>
<keyword evidence="1" id="KW-1133">Transmembrane helix</keyword>
<protein>
    <submittedName>
        <fullName evidence="2">Uncharacterized protein</fullName>
    </submittedName>
</protein>
<reference evidence="2 3" key="1">
    <citation type="submission" date="2016-10" db="EMBL/GenBank/DDBJ databases">
        <authorList>
            <person name="de Groot N.N."/>
        </authorList>
    </citation>
    <scope>NUCLEOTIDE SEQUENCE [LARGE SCALE GENOMIC DNA]</scope>
    <source>
        <strain evidence="2 3">LMG 23650</strain>
    </source>
</reference>
<sequence>MREAGDPVRFKIAAARGMLDAALIASLWTQLAAWLTFGLAAGLAWGSWAGVAAACVSAAVSLSALWLLIRVAIDRRLFAALADLPAELRAEFSALQTLDQALLELGWIDATKAGRSIELRVRGVAGLLRKTVVLSSLQTLVLIAVAVYRAL</sequence>
<dbReference type="OrthoDB" id="8968625at2"/>
<evidence type="ECO:0000313" key="3">
    <source>
        <dbReference type="Proteomes" id="UP000199548"/>
    </source>
</evidence>
<dbReference type="EMBL" id="FOQU01000004">
    <property type="protein sequence ID" value="SFI80771.1"/>
    <property type="molecule type" value="Genomic_DNA"/>
</dbReference>
<gene>
    <name evidence="2" type="ORF">SAMN05192543_104285</name>
</gene>
<keyword evidence="3" id="KW-1185">Reference proteome</keyword>
<feature type="transmembrane region" description="Helical" evidence="1">
    <location>
        <begin position="51"/>
        <end position="69"/>
    </location>
</feature>
<proteinExistence type="predicted"/>